<keyword evidence="5 7" id="KW-0378">Hydrolase</keyword>
<reference evidence="8 9" key="1">
    <citation type="journal article" date="2013" name="BMC Genomics">
        <title>Genomics-driven discovery of the pneumocandin biosynthetic gene cluster in the fungus Glarea lozoyensis.</title>
        <authorList>
            <person name="Chen L."/>
            <person name="Yue Q."/>
            <person name="Zhang X."/>
            <person name="Xiang M."/>
            <person name="Wang C."/>
            <person name="Li S."/>
            <person name="Che Y."/>
            <person name="Ortiz-Lopez F.J."/>
            <person name="Bills G.F."/>
            <person name="Liu X."/>
            <person name="An Z."/>
        </authorList>
    </citation>
    <scope>NUCLEOTIDE SEQUENCE [LARGE SCALE GENOMIC DNA]</scope>
    <source>
        <strain evidence="9">ATCC 20868 / MF5171</strain>
    </source>
</reference>
<dbReference type="InterPro" id="IPR033124">
    <property type="entry name" value="Ser_caboxypep_his_AS"/>
</dbReference>
<dbReference type="KEGG" id="glz:GLAREA_01023"/>
<evidence type="ECO:0000256" key="4">
    <source>
        <dbReference type="ARBA" id="ARBA00022729"/>
    </source>
</evidence>
<dbReference type="GO" id="GO:0004185">
    <property type="term" value="F:serine-type carboxypeptidase activity"/>
    <property type="evidence" value="ECO:0007669"/>
    <property type="project" value="UniProtKB-UniRule"/>
</dbReference>
<dbReference type="OMA" id="FDIGEMY"/>
<dbReference type="PANTHER" id="PTHR11802:SF479">
    <property type="entry name" value="CARBOXYPEPTIDASE"/>
    <property type="match status" value="1"/>
</dbReference>
<sequence>MSARTIRLALSLLVFSVLLTFVAAGRLEDVAPHRGFNPKLRKRGIVEEPAYLPRPVAKRAAATSSVCTSAPPLNPTAPPSCGGNNCVNAFNKQFTASLDNLEGFCSSWTSGSSATFSATGAGAFAGNCVGTSTAASLQSAVASKVSSACDCFLPKQTSCPTSPGNGSTGGYRFLNEDTKPYQVTSMPEVDFDIGEMYSGMMPINESDPSRSLFFVFQPTDGPPVDEVTIWLNGGPGCSSLEGFFQENGRFIWSWGQYQPTFNRYSWVNLTNVLWVEQPIGTGFSKGKVLANGEEDIAREFADFFKNFQKKFGIKKFKIFVTGESYAGRYVPYISAEMLNRNDTNYFNVSGALVYDPTIGATTYTQEEAPAYPYVEYYNNIIGLNASFMATLKGLDESCGYAAYREKYYTFPAAGIQPPAPSVSNACDINGLASNAAFNINPCFNSYEINTQCPIPSDPLGFPTNLAYSYPALTPLYFDRADVKAAMHAPTSVQWEECSGPVFVRRDTSADPIRKVLPQVIEATNRVLVSNANLDFVIMTQGTLLAIQNMTWGGTLGFTSKPETPIVITLPDLQYQQTFVDNGYPLGFEDPQGTMGIQHYERGLMWAETFLSGHMQPQFQPRSSYRHLQWLLGHIEEL</sequence>
<evidence type="ECO:0000256" key="7">
    <source>
        <dbReference type="RuleBase" id="RU361156"/>
    </source>
</evidence>
<evidence type="ECO:0000256" key="1">
    <source>
        <dbReference type="ARBA" id="ARBA00009431"/>
    </source>
</evidence>
<comment type="similarity">
    <text evidence="1 7">Belongs to the peptidase S10 family.</text>
</comment>
<dbReference type="GeneID" id="19460081"/>
<dbReference type="PROSITE" id="PS00131">
    <property type="entry name" value="CARBOXYPEPT_SER_SER"/>
    <property type="match status" value="1"/>
</dbReference>
<keyword evidence="4 7" id="KW-0732">Signal</keyword>
<dbReference type="EC" id="3.4.16.-" evidence="7"/>
<proteinExistence type="inferred from homology"/>
<feature type="signal peptide" evidence="7">
    <location>
        <begin position="1"/>
        <end position="24"/>
    </location>
</feature>
<keyword evidence="9" id="KW-1185">Reference proteome</keyword>
<evidence type="ECO:0000313" key="9">
    <source>
        <dbReference type="Proteomes" id="UP000016922"/>
    </source>
</evidence>
<keyword evidence="3 7" id="KW-0645">Protease</keyword>
<evidence type="ECO:0000313" key="8">
    <source>
        <dbReference type="EMBL" id="EPE29863.1"/>
    </source>
</evidence>
<dbReference type="HOGENOM" id="CLU_008523_12_3_1"/>
<evidence type="ECO:0000256" key="3">
    <source>
        <dbReference type="ARBA" id="ARBA00022670"/>
    </source>
</evidence>
<dbReference type="InterPro" id="IPR018202">
    <property type="entry name" value="Ser_caboxypep_ser_AS"/>
</dbReference>
<dbReference type="MEROPS" id="S10.006"/>
<evidence type="ECO:0000256" key="5">
    <source>
        <dbReference type="ARBA" id="ARBA00022801"/>
    </source>
</evidence>
<gene>
    <name evidence="8" type="ORF">GLAREA_01023</name>
</gene>
<evidence type="ECO:0000256" key="2">
    <source>
        <dbReference type="ARBA" id="ARBA00022645"/>
    </source>
</evidence>
<feature type="chain" id="PRO_5005146349" description="Carboxypeptidase" evidence="7">
    <location>
        <begin position="25"/>
        <end position="637"/>
    </location>
</feature>
<keyword evidence="6" id="KW-0325">Glycoprotein</keyword>
<dbReference type="PROSITE" id="PS00560">
    <property type="entry name" value="CARBOXYPEPT_SER_HIS"/>
    <property type="match status" value="1"/>
</dbReference>
<dbReference type="SUPFAM" id="SSF53474">
    <property type="entry name" value="alpha/beta-Hydrolases"/>
    <property type="match status" value="1"/>
</dbReference>
<dbReference type="PRINTS" id="PR00724">
    <property type="entry name" value="CRBOXYPTASEC"/>
</dbReference>
<dbReference type="EMBL" id="KE145367">
    <property type="protein sequence ID" value="EPE29863.1"/>
    <property type="molecule type" value="Genomic_DNA"/>
</dbReference>
<dbReference type="InterPro" id="IPR001563">
    <property type="entry name" value="Peptidase_S10"/>
</dbReference>
<keyword evidence="2 7" id="KW-0121">Carboxypeptidase</keyword>
<dbReference type="OrthoDB" id="443318at2759"/>
<dbReference type="FunFam" id="3.40.50.1820:FF:000118">
    <property type="entry name" value="Carboxypeptidase"/>
    <property type="match status" value="1"/>
</dbReference>
<dbReference type="AlphaFoldDB" id="S3DTZ5"/>
<name>S3DTZ5_GLAL2</name>
<accession>S3DTZ5</accession>
<dbReference type="RefSeq" id="XP_008083972.1">
    <property type="nucleotide sequence ID" value="XM_008085781.1"/>
</dbReference>
<dbReference type="InterPro" id="IPR029058">
    <property type="entry name" value="AB_hydrolase_fold"/>
</dbReference>
<dbReference type="PANTHER" id="PTHR11802">
    <property type="entry name" value="SERINE PROTEASE FAMILY S10 SERINE CARBOXYPEPTIDASE"/>
    <property type="match status" value="1"/>
</dbReference>
<dbReference type="eggNOG" id="KOG1282">
    <property type="taxonomic scope" value="Eukaryota"/>
</dbReference>
<dbReference type="Gene3D" id="3.40.50.1820">
    <property type="entry name" value="alpha/beta hydrolase"/>
    <property type="match status" value="1"/>
</dbReference>
<protein>
    <recommendedName>
        <fullName evidence="7">Carboxypeptidase</fullName>
        <ecNumber evidence="7">3.4.16.-</ecNumber>
    </recommendedName>
</protein>
<dbReference type="GO" id="GO:0006508">
    <property type="term" value="P:proteolysis"/>
    <property type="evidence" value="ECO:0007669"/>
    <property type="project" value="UniProtKB-KW"/>
</dbReference>
<evidence type="ECO:0000256" key="6">
    <source>
        <dbReference type="ARBA" id="ARBA00023180"/>
    </source>
</evidence>
<dbReference type="Pfam" id="PF00450">
    <property type="entry name" value="Peptidase_S10"/>
    <property type="match status" value="1"/>
</dbReference>
<organism evidence="8 9">
    <name type="scientific">Glarea lozoyensis (strain ATCC 20868 / MF5171)</name>
    <dbReference type="NCBI Taxonomy" id="1116229"/>
    <lineage>
        <taxon>Eukaryota</taxon>
        <taxon>Fungi</taxon>
        <taxon>Dikarya</taxon>
        <taxon>Ascomycota</taxon>
        <taxon>Pezizomycotina</taxon>
        <taxon>Leotiomycetes</taxon>
        <taxon>Helotiales</taxon>
        <taxon>Helotiaceae</taxon>
        <taxon>Glarea</taxon>
    </lineage>
</organism>
<dbReference type="Proteomes" id="UP000016922">
    <property type="component" value="Unassembled WGS sequence"/>
</dbReference>